<dbReference type="EMBL" id="JAKMXF010000365">
    <property type="protein sequence ID" value="KAI6645879.1"/>
    <property type="molecule type" value="Genomic_DNA"/>
</dbReference>
<comment type="caution">
    <text evidence="1">The sequence shown here is derived from an EMBL/GenBank/DDBJ whole genome shotgun (WGS) entry which is preliminary data.</text>
</comment>
<protein>
    <submittedName>
        <fullName evidence="1">Uncharacterized protein</fullName>
    </submittedName>
</protein>
<evidence type="ECO:0000313" key="2">
    <source>
        <dbReference type="Proteomes" id="UP001165289"/>
    </source>
</evidence>
<proteinExistence type="predicted"/>
<reference evidence="1 2" key="1">
    <citation type="journal article" date="2023" name="BMC Biol.">
        <title>The compact genome of the sponge Oopsacas minuta (Hexactinellida) is lacking key metazoan core genes.</title>
        <authorList>
            <person name="Santini S."/>
            <person name="Schenkelaars Q."/>
            <person name="Jourda C."/>
            <person name="Duchesne M."/>
            <person name="Belahbib H."/>
            <person name="Rocher C."/>
            <person name="Selva M."/>
            <person name="Riesgo A."/>
            <person name="Vervoort M."/>
            <person name="Leys S.P."/>
            <person name="Kodjabachian L."/>
            <person name="Le Bivic A."/>
            <person name="Borchiellini C."/>
            <person name="Claverie J.M."/>
            <person name="Renard E."/>
        </authorList>
    </citation>
    <scope>NUCLEOTIDE SEQUENCE [LARGE SCALE GENOMIC DNA]</scope>
    <source>
        <strain evidence="1">SPO-2</strain>
    </source>
</reference>
<dbReference type="Proteomes" id="UP001165289">
    <property type="component" value="Unassembled WGS sequence"/>
</dbReference>
<keyword evidence="2" id="KW-1185">Reference proteome</keyword>
<sequence length="283" mass="32851">MFKTETASSSQDGEVIIRELQIVDQLNDAFTNSIKEFRTASMICGYLSCCIAELVSAHFSSLRMQTRDVEKMVKILSHPAGVLEEVREMMSWLLNNRQKYVLNHKTNFPVELINSGTIYDEERYLRDWVANYEISDWLHKKKNGKIHFVRRLERDLGEVYHEEKDRLNEEEPFLHLNMFYDVTLNTGERLHLTPSQWLERFGESLDSDVPAFIADVGGHFVVLKPIILIDKEGKESPLILILNTFKPDYTKVVTVTGTFNMLFRQLTELTDPKIFVFPGKKAN</sequence>
<organism evidence="1 2">
    <name type="scientific">Oopsacas minuta</name>
    <dbReference type="NCBI Taxonomy" id="111878"/>
    <lineage>
        <taxon>Eukaryota</taxon>
        <taxon>Metazoa</taxon>
        <taxon>Porifera</taxon>
        <taxon>Hexactinellida</taxon>
        <taxon>Hexasterophora</taxon>
        <taxon>Lyssacinosida</taxon>
        <taxon>Leucopsacidae</taxon>
        <taxon>Oopsacas</taxon>
    </lineage>
</organism>
<name>A0AAV7JB12_9METZ</name>
<dbReference type="AlphaFoldDB" id="A0AAV7JB12"/>
<accession>A0AAV7JB12</accession>
<evidence type="ECO:0000313" key="1">
    <source>
        <dbReference type="EMBL" id="KAI6645879.1"/>
    </source>
</evidence>
<gene>
    <name evidence="1" type="ORF">LOD99_13137</name>
</gene>